<dbReference type="PROSITE" id="PS00178">
    <property type="entry name" value="AA_TRNA_LIGASE_I"/>
    <property type="match status" value="1"/>
</dbReference>
<keyword evidence="6 10" id="KW-0648">Protein biosynthesis</keyword>
<dbReference type="FunFam" id="1.10.240.10:FF:000005">
    <property type="entry name" value="Tryptophan--tRNA ligase"/>
    <property type="match status" value="1"/>
</dbReference>
<protein>
    <recommendedName>
        <fullName evidence="2 9">Tryptophan--tRNA ligase</fullName>
        <ecNumber evidence="2 9">6.1.1.2</ecNumber>
    </recommendedName>
</protein>
<dbReference type="CDD" id="cd00806">
    <property type="entry name" value="TrpRS_core"/>
    <property type="match status" value="1"/>
</dbReference>
<dbReference type="GO" id="GO:0006436">
    <property type="term" value="P:tryptophanyl-tRNA aminoacylation"/>
    <property type="evidence" value="ECO:0007669"/>
    <property type="project" value="UniProtKB-UniRule"/>
</dbReference>
<dbReference type="GO" id="GO:0004830">
    <property type="term" value="F:tryptophan-tRNA ligase activity"/>
    <property type="evidence" value="ECO:0007669"/>
    <property type="project" value="UniProtKB-UniRule"/>
</dbReference>
<dbReference type="GO" id="GO:0005829">
    <property type="term" value="C:cytosol"/>
    <property type="evidence" value="ECO:0007669"/>
    <property type="project" value="TreeGrafter"/>
</dbReference>
<evidence type="ECO:0000256" key="1">
    <source>
        <dbReference type="ARBA" id="ARBA00005594"/>
    </source>
</evidence>
<dbReference type="PANTHER" id="PTHR43766">
    <property type="entry name" value="TRYPTOPHAN--TRNA LIGASE, MITOCHONDRIAL"/>
    <property type="match status" value="1"/>
</dbReference>
<evidence type="ECO:0000256" key="6">
    <source>
        <dbReference type="ARBA" id="ARBA00022917"/>
    </source>
</evidence>
<comment type="catalytic activity">
    <reaction evidence="8">
        <text>tRNA(Trp) + L-tryptophan + ATP = L-tryptophyl-tRNA(Trp) + AMP + diphosphate + H(+)</text>
        <dbReference type="Rhea" id="RHEA:24080"/>
        <dbReference type="Rhea" id="RHEA-COMP:9671"/>
        <dbReference type="Rhea" id="RHEA-COMP:9705"/>
        <dbReference type="ChEBI" id="CHEBI:15378"/>
        <dbReference type="ChEBI" id="CHEBI:30616"/>
        <dbReference type="ChEBI" id="CHEBI:33019"/>
        <dbReference type="ChEBI" id="CHEBI:57912"/>
        <dbReference type="ChEBI" id="CHEBI:78442"/>
        <dbReference type="ChEBI" id="CHEBI:78535"/>
        <dbReference type="ChEBI" id="CHEBI:456215"/>
        <dbReference type="EC" id="6.1.1.2"/>
    </reaction>
</comment>
<evidence type="ECO:0000256" key="3">
    <source>
        <dbReference type="ARBA" id="ARBA00022598"/>
    </source>
</evidence>
<evidence type="ECO:0000256" key="7">
    <source>
        <dbReference type="ARBA" id="ARBA00023146"/>
    </source>
</evidence>
<dbReference type="InterPro" id="IPR002306">
    <property type="entry name" value="Trp-tRNA-ligase"/>
</dbReference>
<dbReference type="GO" id="GO:0005524">
    <property type="term" value="F:ATP binding"/>
    <property type="evidence" value="ECO:0007669"/>
    <property type="project" value="UniProtKB-KW"/>
</dbReference>
<organism evidence="11 12">
    <name type="scientific">Candidatus Nomurabacteria bacterium RIFCSPHIGHO2_02_FULL_38_15</name>
    <dbReference type="NCBI Taxonomy" id="1801752"/>
    <lineage>
        <taxon>Bacteria</taxon>
        <taxon>Candidatus Nomuraibacteriota</taxon>
    </lineage>
</organism>
<dbReference type="InterPro" id="IPR001412">
    <property type="entry name" value="aa-tRNA-synth_I_CS"/>
</dbReference>
<dbReference type="InterPro" id="IPR014729">
    <property type="entry name" value="Rossmann-like_a/b/a_fold"/>
</dbReference>
<dbReference type="InterPro" id="IPR002305">
    <property type="entry name" value="aa-tRNA-synth_Ic"/>
</dbReference>
<dbReference type="SUPFAM" id="SSF52374">
    <property type="entry name" value="Nucleotidylyl transferase"/>
    <property type="match status" value="1"/>
</dbReference>
<dbReference type="STRING" id="1801752.A3J61_00070"/>
<dbReference type="InterPro" id="IPR050203">
    <property type="entry name" value="Trp-tRNA_synthetase"/>
</dbReference>
<evidence type="ECO:0000256" key="4">
    <source>
        <dbReference type="ARBA" id="ARBA00022741"/>
    </source>
</evidence>
<comment type="similarity">
    <text evidence="1 10">Belongs to the class-I aminoacyl-tRNA synthetase family.</text>
</comment>
<accession>A0A1F6VQ61</accession>
<keyword evidence="7 10" id="KW-0030">Aminoacyl-tRNA synthetase</keyword>
<proteinExistence type="inferred from homology"/>
<reference evidence="11 12" key="1">
    <citation type="journal article" date="2016" name="Nat. Commun.">
        <title>Thousands of microbial genomes shed light on interconnected biogeochemical processes in an aquifer system.</title>
        <authorList>
            <person name="Anantharaman K."/>
            <person name="Brown C.T."/>
            <person name="Hug L.A."/>
            <person name="Sharon I."/>
            <person name="Castelle C.J."/>
            <person name="Probst A.J."/>
            <person name="Thomas B.C."/>
            <person name="Singh A."/>
            <person name="Wilkins M.J."/>
            <person name="Karaoz U."/>
            <person name="Brodie E.L."/>
            <person name="Williams K.H."/>
            <person name="Hubbard S.S."/>
            <person name="Banfield J.F."/>
        </authorList>
    </citation>
    <scope>NUCLEOTIDE SEQUENCE [LARGE SCALE GENOMIC DNA]</scope>
</reference>
<keyword evidence="3 10" id="KW-0436">Ligase</keyword>
<sequence length="332" mass="37183">MSIINSKKTLISGVKPTGTPHIGNYFGAMKQFVDMQNEDVYNVLIFIADLHALTSVKNANEMRENTHNLILDYLAIGLDPEKVTLFRQSDVPAHAELCWVFNCITTMPEMMRAHAFKDAEAKNKDINVGMFDYPLLMAADILLYNTDIVPVGQDQKQHLEIARDTARTFNNLYCKNNEPTFIEPAELIMPDVATVPGTDGQKMSKSYKNIIPLFGTDAEWEKAVMSIVTDSKTPGEIKNPDECNIFALHKLVTPPEHLTEIRNRYITGGIGYKESKDILLESIKNYFGPMRERREAFAQNPEAITQILKTGGAAALKIATAKMTEVKQKIGL</sequence>
<dbReference type="Proteomes" id="UP000179686">
    <property type="component" value="Unassembled WGS sequence"/>
</dbReference>
<comment type="caution">
    <text evidence="11">The sequence shown here is derived from an EMBL/GenBank/DDBJ whole genome shotgun (WGS) entry which is preliminary data.</text>
</comment>
<keyword evidence="4 10" id="KW-0547">Nucleotide-binding</keyword>
<keyword evidence="5 10" id="KW-0067">ATP-binding</keyword>
<dbReference type="Gene3D" id="1.10.240.10">
    <property type="entry name" value="Tyrosyl-Transfer RNA Synthetase"/>
    <property type="match status" value="1"/>
</dbReference>
<dbReference type="PRINTS" id="PR01039">
    <property type="entry name" value="TRNASYNTHTRP"/>
</dbReference>
<dbReference type="PANTHER" id="PTHR43766:SF1">
    <property type="entry name" value="TRYPTOPHAN--TRNA LIGASE, MITOCHONDRIAL"/>
    <property type="match status" value="1"/>
</dbReference>
<dbReference type="Gene3D" id="3.40.50.620">
    <property type="entry name" value="HUPs"/>
    <property type="match status" value="1"/>
</dbReference>
<evidence type="ECO:0000256" key="10">
    <source>
        <dbReference type="RuleBase" id="RU363036"/>
    </source>
</evidence>
<evidence type="ECO:0000256" key="8">
    <source>
        <dbReference type="ARBA" id="ARBA00049929"/>
    </source>
</evidence>
<evidence type="ECO:0000256" key="2">
    <source>
        <dbReference type="ARBA" id="ARBA00013161"/>
    </source>
</evidence>
<name>A0A1F6VQ61_9BACT</name>
<evidence type="ECO:0000313" key="11">
    <source>
        <dbReference type="EMBL" id="OGI71773.1"/>
    </source>
</evidence>
<evidence type="ECO:0000313" key="12">
    <source>
        <dbReference type="Proteomes" id="UP000179686"/>
    </source>
</evidence>
<evidence type="ECO:0000256" key="5">
    <source>
        <dbReference type="ARBA" id="ARBA00022840"/>
    </source>
</evidence>
<evidence type="ECO:0000256" key="9">
    <source>
        <dbReference type="NCBIfam" id="TIGR00233"/>
    </source>
</evidence>
<dbReference type="AlphaFoldDB" id="A0A1F6VQ61"/>
<dbReference type="EMBL" id="MFUC01000023">
    <property type="protein sequence ID" value="OGI71773.1"/>
    <property type="molecule type" value="Genomic_DNA"/>
</dbReference>
<gene>
    <name evidence="11" type="ORF">A3J61_00070</name>
</gene>
<dbReference type="NCBIfam" id="TIGR00233">
    <property type="entry name" value="trpS"/>
    <property type="match status" value="1"/>
</dbReference>
<dbReference type="Pfam" id="PF00579">
    <property type="entry name" value="tRNA-synt_1b"/>
    <property type="match status" value="1"/>
</dbReference>
<dbReference type="EC" id="6.1.1.2" evidence="2 9"/>